<dbReference type="STRING" id="946122.A0A0C2WAQ6"/>
<sequence>MPWSDSAKEQFGLVNRFTTEESDWYGPYTTLLVELFPPSEHFQITPQFKHNFGSQDFTIHFIIRRRRVPVFFLVVKTYASLQHGSARGGADAQMRNRFLDYATGSVPTPVLYGVSAFGSNICVYTFTSQTRSLSPELIPADRNIVTDVAPLDRWALDILDYDDVGERKGEGEAKLREVVATIKSMVANL</sequence>
<organism evidence="1 2">
    <name type="scientific">Amanita muscaria (strain Koide BX008)</name>
    <dbReference type="NCBI Taxonomy" id="946122"/>
    <lineage>
        <taxon>Eukaryota</taxon>
        <taxon>Fungi</taxon>
        <taxon>Dikarya</taxon>
        <taxon>Basidiomycota</taxon>
        <taxon>Agaricomycotina</taxon>
        <taxon>Agaricomycetes</taxon>
        <taxon>Agaricomycetidae</taxon>
        <taxon>Agaricales</taxon>
        <taxon>Pluteineae</taxon>
        <taxon>Amanitaceae</taxon>
        <taxon>Amanita</taxon>
    </lineage>
</organism>
<dbReference type="EMBL" id="KN818340">
    <property type="protein sequence ID" value="KIL58342.1"/>
    <property type="molecule type" value="Genomic_DNA"/>
</dbReference>
<reference evidence="1 2" key="1">
    <citation type="submission" date="2014-04" db="EMBL/GenBank/DDBJ databases">
        <title>Evolutionary Origins and Diversification of the Mycorrhizal Mutualists.</title>
        <authorList>
            <consortium name="DOE Joint Genome Institute"/>
            <consortium name="Mycorrhizal Genomics Consortium"/>
            <person name="Kohler A."/>
            <person name="Kuo A."/>
            <person name="Nagy L.G."/>
            <person name="Floudas D."/>
            <person name="Copeland A."/>
            <person name="Barry K.W."/>
            <person name="Cichocki N."/>
            <person name="Veneault-Fourrey C."/>
            <person name="LaButti K."/>
            <person name="Lindquist E.A."/>
            <person name="Lipzen A."/>
            <person name="Lundell T."/>
            <person name="Morin E."/>
            <person name="Murat C."/>
            <person name="Riley R."/>
            <person name="Ohm R."/>
            <person name="Sun H."/>
            <person name="Tunlid A."/>
            <person name="Henrissat B."/>
            <person name="Grigoriev I.V."/>
            <person name="Hibbett D.S."/>
            <person name="Martin F."/>
        </authorList>
    </citation>
    <scope>NUCLEOTIDE SEQUENCE [LARGE SCALE GENOMIC DNA]</scope>
    <source>
        <strain evidence="1 2">Koide BX008</strain>
    </source>
</reference>
<proteinExistence type="predicted"/>
<accession>A0A0C2WAQ6</accession>
<gene>
    <name evidence="1" type="ORF">M378DRAFT_170687</name>
</gene>
<feature type="non-terminal residue" evidence="1">
    <location>
        <position position="1"/>
    </location>
</feature>
<protein>
    <submittedName>
        <fullName evidence="1">Uncharacterized protein</fullName>
    </submittedName>
</protein>
<dbReference type="Proteomes" id="UP000054549">
    <property type="component" value="Unassembled WGS sequence"/>
</dbReference>
<dbReference type="OrthoDB" id="3254408at2759"/>
<keyword evidence="2" id="KW-1185">Reference proteome</keyword>
<dbReference type="AlphaFoldDB" id="A0A0C2WAQ6"/>
<evidence type="ECO:0000313" key="2">
    <source>
        <dbReference type="Proteomes" id="UP000054549"/>
    </source>
</evidence>
<evidence type="ECO:0000313" key="1">
    <source>
        <dbReference type="EMBL" id="KIL58342.1"/>
    </source>
</evidence>
<dbReference type="HOGENOM" id="CLU_085786_3_1_1"/>
<name>A0A0C2WAQ6_AMAMK</name>
<dbReference type="InParanoid" id="A0A0C2WAQ6"/>